<evidence type="ECO:0000313" key="1">
    <source>
        <dbReference type="EMBL" id="AXH46920.1"/>
    </source>
</evidence>
<dbReference type="RefSeq" id="YP_009950234.1">
    <property type="nucleotide sequence ID" value="NC_051588.1"/>
</dbReference>
<dbReference type="KEGG" id="vg:60321644"/>
<name>A0A345KV68_9CAUD</name>
<gene>
    <name evidence="1" type="primary">84</name>
    <name evidence="1" type="ORF">SEA_AMINAY_84</name>
</gene>
<evidence type="ECO:0000313" key="2">
    <source>
        <dbReference type="Proteomes" id="UP000259472"/>
    </source>
</evidence>
<accession>A0A345KV68</accession>
<dbReference type="Proteomes" id="UP000259472">
    <property type="component" value="Segment"/>
</dbReference>
<protein>
    <submittedName>
        <fullName evidence="1">Uncharacterized protein</fullName>
    </submittedName>
</protein>
<keyword evidence="2" id="KW-1185">Reference proteome</keyword>
<organism evidence="1 2">
    <name type="scientific">Mycobacterium phage Aminay</name>
    <dbReference type="NCBI Taxonomy" id="2250291"/>
    <lineage>
        <taxon>Viruses</taxon>
        <taxon>Duplodnaviria</taxon>
        <taxon>Heunggongvirae</taxon>
        <taxon>Uroviricota</taxon>
        <taxon>Caudoviricetes</taxon>
        <taxon>Weiservirinae</taxon>
        <taxon>Aminayvirus</taxon>
        <taxon>Aminayvirus aminay</taxon>
    </lineage>
</organism>
<dbReference type="GeneID" id="60321644"/>
<dbReference type="EMBL" id="MH509442">
    <property type="protein sequence ID" value="AXH46920.1"/>
    <property type="molecule type" value="Genomic_DNA"/>
</dbReference>
<sequence length="70" mass="7140">MIVTLTISEIGAPAQTVTTEHPGASAAIAALIAQFGADSIRGRDVSGGTIGSKNGRVFQASKTWAIRVTN</sequence>
<reference evidence="2" key="1">
    <citation type="submission" date="2018-06" db="EMBL/GenBank/DDBJ databases">
        <authorList>
            <person name="Zhirakovskaya E."/>
        </authorList>
    </citation>
    <scope>NUCLEOTIDE SEQUENCE [LARGE SCALE GENOMIC DNA]</scope>
</reference>
<proteinExistence type="predicted"/>